<organism evidence="2 3">
    <name type="scientific">Zizania palustris</name>
    <name type="common">Northern wild rice</name>
    <dbReference type="NCBI Taxonomy" id="103762"/>
    <lineage>
        <taxon>Eukaryota</taxon>
        <taxon>Viridiplantae</taxon>
        <taxon>Streptophyta</taxon>
        <taxon>Embryophyta</taxon>
        <taxon>Tracheophyta</taxon>
        <taxon>Spermatophyta</taxon>
        <taxon>Magnoliopsida</taxon>
        <taxon>Liliopsida</taxon>
        <taxon>Poales</taxon>
        <taxon>Poaceae</taxon>
        <taxon>BOP clade</taxon>
        <taxon>Oryzoideae</taxon>
        <taxon>Oryzeae</taxon>
        <taxon>Zizaniinae</taxon>
        <taxon>Zizania</taxon>
    </lineage>
</organism>
<dbReference type="Proteomes" id="UP000729402">
    <property type="component" value="Unassembled WGS sequence"/>
</dbReference>
<dbReference type="InterPro" id="IPR040378">
    <property type="entry name" value="BASL"/>
</dbReference>
<dbReference type="AlphaFoldDB" id="A0A8J5RVQ6"/>
<evidence type="ECO:0000313" key="2">
    <source>
        <dbReference type="EMBL" id="KAG8059098.1"/>
    </source>
</evidence>
<dbReference type="GO" id="GO:0009786">
    <property type="term" value="P:regulation of asymmetric cell division"/>
    <property type="evidence" value="ECO:0007669"/>
    <property type="project" value="InterPro"/>
</dbReference>
<reference evidence="2" key="2">
    <citation type="submission" date="2021-02" db="EMBL/GenBank/DDBJ databases">
        <authorList>
            <person name="Kimball J.A."/>
            <person name="Haas M.W."/>
            <person name="Macchietto M."/>
            <person name="Kono T."/>
            <person name="Duquette J."/>
            <person name="Shao M."/>
        </authorList>
    </citation>
    <scope>NUCLEOTIDE SEQUENCE</scope>
    <source>
        <tissue evidence="2">Fresh leaf tissue</tissue>
    </source>
</reference>
<keyword evidence="3" id="KW-1185">Reference proteome</keyword>
<evidence type="ECO:0000256" key="1">
    <source>
        <dbReference type="SAM" id="MobiDB-lite"/>
    </source>
</evidence>
<accession>A0A8J5RVQ6</accession>
<dbReference type="PANTHER" id="PTHR33914:SF2">
    <property type="entry name" value="OS02G0582100 PROTEIN"/>
    <property type="match status" value="1"/>
</dbReference>
<dbReference type="EMBL" id="JAAALK010000287">
    <property type="protein sequence ID" value="KAG8059098.1"/>
    <property type="molecule type" value="Genomic_DNA"/>
</dbReference>
<feature type="compositionally biased region" description="Basic and acidic residues" evidence="1">
    <location>
        <begin position="141"/>
        <end position="157"/>
    </location>
</feature>
<feature type="region of interest" description="Disordered" evidence="1">
    <location>
        <begin position="140"/>
        <end position="169"/>
    </location>
</feature>
<evidence type="ECO:0000313" key="3">
    <source>
        <dbReference type="Proteomes" id="UP000729402"/>
    </source>
</evidence>
<feature type="compositionally biased region" description="Polar residues" evidence="1">
    <location>
        <begin position="261"/>
        <end position="273"/>
    </location>
</feature>
<dbReference type="PANTHER" id="PTHR33914">
    <property type="entry name" value="18S PRE-RIBOSOMAL ASSEMBLY PROTEIN GAR2-LIKE PROTEIN"/>
    <property type="match status" value="1"/>
</dbReference>
<feature type="compositionally biased region" description="Polar residues" evidence="1">
    <location>
        <begin position="213"/>
        <end position="222"/>
    </location>
</feature>
<sequence>MVQDSNPAQDMIDITGHVVHEAVSYDKDVLEIKLPGTLVASDYGANFVKDVCVDEGVFPHRKISEEKMLDEKSSPRFDFLMVDARKYAHELKPETVLLPVALADVDNTMKQCDLEGNFDGDISEKKISLQELLELESAEESQQRLELENAEGLEHRNPTSSEISESHMPTLDADVVGQVSTDECCNHVGTASGDDELVTGGVSSNDNGSGSSATISDTTDSCDATAALEKPTPTVEATDSLCCSGESNEAGTAEARPDAAPTSTTFSDVQPSEKSNDAPDETAVAPSGADMEKKDKKPDNGGATDVHSFDRTDEENCSNATKDDRIGAHVGEQDLPENAKGKSRSGNGYAYPLEPCSFGPSIMCNPASTSGHIAYYSGNVSVRSDSSTTSTRSFAFPVLQMDWTASSPVRMAKAERRRIRRRRGWRRVFLCWKF</sequence>
<protein>
    <submittedName>
        <fullName evidence="2">Uncharacterized protein</fullName>
    </submittedName>
</protein>
<comment type="caution">
    <text evidence="2">The sequence shown here is derived from an EMBL/GenBank/DDBJ whole genome shotgun (WGS) entry which is preliminary data.</text>
</comment>
<dbReference type="EMBL" id="JAAALK010000287">
    <property type="protein sequence ID" value="KAG8059099.1"/>
    <property type="molecule type" value="Genomic_DNA"/>
</dbReference>
<feature type="compositionally biased region" description="Basic and acidic residues" evidence="1">
    <location>
        <begin position="290"/>
        <end position="299"/>
    </location>
</feature>
<feature type="compositionally biased region" description="Low complexity" evidence="1">
    <location>
        <begin position="200"/>
        <end position="212"/>
    </location>
</feature>
<gene>
    <name evidence="2" type="ORF">GUJ93_ZPchr0002g24904</name>
</gene>
<name>A0A8J5RVQ6_ZIZPA</name>
<reference evidence="2" key="1">
    <citation type="journal article" date="2021" name="bioRxiv">
        <title>Whole Genome Assembly and Annotation of Northern Wild Rice, Zizania palustris L., Supports a Whole Genome Duplication in the Zizania Genus.</title>
        <authorList>
            <person name="Haas M."/>
            <person name="Kono T."/>
            <person name="Macchietto M."/>
            <person name="Millas R."/>
            <person name="McGilp L."/>
            <person name="Shao M."/>
            <person name="Duquette J."/>
            <person name="Hirsch C.N."/>
            <person name="Kimball J."/>
        </authorList>
    </citation>
    <scope>NUCLEOTIDE SEQUENCE</scope>
    <source>
        <tissue evidence="2">Fresh leaf tissue</tissue>
    </source>
</reference>
<proteinExistence type="predicted"/>
<feature type="region of interest" description="Disordered" evidence="1">
    <location>
        <begin position="186"/>
        <end position="346"/>
    </location>
</feature>
<dbReference type="OrthoDB" id="1911032at2759"/>